<name>A0AAD4WSU6_PRUDU</name>
<evidence type="ECO:0000313" key="2">
    <source>
        <dbReference type="Proteomes" id="UP001054821"/>
    </source>
</evidence>
<dbReference type="EMBL" id="JAJFAZ020000001">
    <property type="protein sequence ID" value="KAI5347862.1"/>
    <property type="molecule type" value="Genomic_DNA"/>
</dbReference>
<keyword evidence="2" id="KW-1185">Reference proteome</keyword>
<dbReference type="Proteomes" id="UP001054821">
    <property type="component" value="Chromosome 1"/>
</dbReference>
<proteinExistence type="predicted"/>
<reference evidence="1 2" key="1">
    <citation type="journal article" date="2022" name="G3 (Bethesda)">
        <title>Whole-genome sequence and methylome profiling of the almond [Prunus dulcis (Mill.) D.A. Webb] cultivar 'Nonpareil'.</title>
        <authorList>
            <person name="D'Amico-Willman K.M."/>
            <person name="Ouma W.Z."/>
            <person name="Meulia T."/>
            <person name="Sideli G.M."/>
            <person name="Gradziel T.M."/>
            <person name="Fresnedo-Ramirez J."/>
        </authorList>
    </citation>
    <scope>NUCLEOTIDE SEQUENCE [LARGE SCALE GENOMIC DNA]</scope>
    <source>
        <strain evidence="1">Clone GOH B32 T37-40</strain>
    </source>
</reference>
<evidence type="ECO:0000313" key="1">
    <source>
        <dbReference type="EMBL" id="KAI5347862.1"/>
    </source>
</evidence>
<dbReference type="AlphaFoldDB" id="A0AAD4WSU6"/>
<protein>
    <submittedName>
        <fullName evidence="1">Uncharacterized protein</fullName>
    </submittedName>
</protein>
<accession>A0AAD4WSU6</accession>
<gene>
    <name evidence="1" type="ORF">L3X38_000749</name>
</gene>
<organism evidence="1 2">
    <name type="scientific">Prunus dulcis</name>
    <name type="common">Almond</name>
    <name type="synonym">Amygdalus dulcis</name>
    <dbReference type="NCBI Taxonomy" id="3755"/>
    <lineage>
        <taxon>Eukaryota</taxon>
        <taxon>Viridiplantae</taxon>
        <taxon>Streptophyta</taxon>
        <taxon>Embryophyta</taxon>
        <taxon>Tracheophyta</taxon>
        <taxon>Spermatophyta</taxon>
        <taxon>Magnoliopsida</taxon>
        <taxon>eudicotyledons</taxon>
        <taxon>Gunneridae</taxon>
        <taxon>Pentapetalae</taxon>
        <taxon>rosids</taxon>
        <taxon>fabids</taxon>
        <taxon>Rosales</taxon>
        <taxon>Rosaceae</taxon>
        <taxon>Amygdaloideae</taxon>
        <taxon>Amygdaleae</taxon>
        <taxon>Prunus</taxon>
    </lineage>
</organism>
<sequence length="177" mass="20087">MAVGVPLEPSEIISKELADFRKEKGERRRCQQEAKRCFWDGDDEINPKSIGIWGGDDEIKARGSHQLGEFPISNFNNRFDAGESRLAKIKAKISVEDFDYLKGFANSNKRIDEGDPHLVKIRAKISEEDADYLKELANKRFGVNNTGFAKMHDRTANSFRPQFFDNNVGTISMCVIL</sequence>
<comment type="caution">
    <text evidence="1">The sequence shown here is derived from an EMBL/GenBank/DDBJ whole genome shotgun (WGS) entry which is preliminary data.</text>
</comment>